<proteinExistence type="predicted"/>
<dbReference type="AlphaFoldDB" id="A0A2P2LTI1"/>
<organism evidence="1">
    <name type="scientific">Rhizophora mucronata</name>
    <name type="common">Asiatic mangrove</name>
    <dbReference type="NCBI Taxonomy" id="61149"/>
    <lineage>
        <taxon>Eukaryota</taxon>
        <taxon>Viridiplantae</taxon>
        <taxon>Streptophyta</taxon>
        <taxon>Embryophyta</taxon>
        <taxon>Tracheophyta</taxon>
        <taxon>Spermatophyta</taxon>
        <taxon>Magnoliopsida</taxon>
        <taxon>eudicotyledons</taxon>
        <taxon>Gunneridae</taxon>
        <taxon>Pentapetalae</taxon>
        <taxon>rosids</taxon>
        <taxon>fabids</taxon>
        <taxon>Malpighiales</taxon>
        <taxon>Rhizophoraceae</taxon>
        <taxon>Rhizophora</taxon>
    </lineage>
</organism>
<name>A0A2P2LTI1_RHIMU</name>
<dbReference type="EMBL" id="GGEC01040802">
    <property type="protein sequence ID" value="MBX21286.1"/>
    <property type="molecule type" value="Transcribed_RNA"/>
</dbReference>
<protein>
    <submittedName>
        <fullName evidence="1">Uncharacterized protein</fullName>
    </submittedName>
</protein>
<accession>A0A2P2LTI1</accession>
<evidence type="ECO:0000313" key="1">
    <source>
        <dbReference type="EMBL" id="MBX21286.1"/>
    </source>
</evidence>
<sequence>MSCQTGSIQLNINSVLYKPRSGSLLTKAYRIRSTKLSLSSVPSKPRSGFLLAKANQVLLSTVHIDNSPQSMIFTTLSHAQIVKFPDNHKKNMTTNTRMKERKQLG</sequence>
<reference evidence="1" key="1">
    <citation type="submission" date="2018-02" db="EMBL/GenBank/DDBJ databases">
        <title>Rhizophora mucronata_Transcriptome.</title>
        <authorList>
            <person name="Meera S.P."/>
            <person name="Sreeshan A."/>
            <person name="Augustine A."/>
        </authorList>
    </citation>
    <scope>NUCLEOTIDE SEQUENCE</scope>
    <source>
        <tissue evidence="1">Leaf</tissue>
    </source>
</reference>